<feature type="chain" id="PRO_5028810227" description="Porin" evidence="1">
    <location>
        <begin position="21"/>
        <end position="289"/>
    </location>
</feature>
<name>A0A7G9GXE7_9FUSO</name>
<evidence type="ECO:0000256" key="1">
    <source>
        <dbReference type="SAM" id="SignalP"/>
    </source>
</evidence>
<keyword evidence="3" id="KW-1185">Reference proteome</keyword>
<sequence>MRKLGLLLATMGILSVGAYAAPKLEVTSIGQELEYEHENDANKSDIKLFTTVNLKYDDWTFAIQGGKFWLDGNGREDAKGNKSKKGLSSNNGRLQLDVWKSINSNIKLGYRYRGEKDMDRHYARYAYQKDLFRSSADVWFESKNGHGNNQIRMELFPVGVQYKGFGAKWFFAYNRTIDPAKDGQKSSYENQIRLYAPLYSNDRFSLSTEGRFTIHADKDMKNGAGYNYYKNFGRTRIYLRGNYKVTENFGLFGYYGYEFRSFKTKDGGSKPKAGDKNYQDIGLGWTYTF</sequence>
<evidence type="ECO:0008006" key="4">
    <source>
        <dbReference type="Google" id="ProtNLM"/>
    </source>
</evidence>
<evidence type="ECO:0000313" key="3">
    <source>
        <dbReference type="Proteomes" id="UP000515913"/>
    </source>
</evidence>
<proteinExistence type="predicted"/>
<keyword evidence="1" id="KW-0732">Signal</keyword>
<feature type="signal peptide" evidence="1">
    <location>
        <begin position="1"/>
        <end position="20"/>
    </location>
</feature>
<dbReference type="EMBL" id="CP060637">
    <property type="protein sequence ID" value="QNM15479.1"/>
    <property type="molecule type" value="Genomic_DNA"/>
</dbReference>
<dbReference type="AlphaFoldDB" id="A0A7G9GXE7"/>
<dbReference type="Proteomes" id="UP000515913">
    <property type="component" value="Chromosome"/>
</dbReference>
<gene>
    <name evidence="2" type="ORF">H9Q81_01170</name>
</gene>
<protein>
    <recommendedName>
        <fullName evidence="4">Porin</fullName>
    </recommendedName>
</protein>
<accession>A0A7G9GXE7</accession>
<evidence type="ECO:0000313" key="2">
    <source>
        <dbReference type="EMBL" id="QNM15479.1"/>
    </source>
</evidence>
<organism evidence="2 3">
    <name type="scientific">Fusobacterium hominis</name>
    <dbReference type="NCBI Taxonomy" id="2764326"/>
    <lineage>
        <taxon>Bacteria</taxon>
        <taxon>Fusobacteriati</taxon>
        <taxon>Fusobacteriota</taxon>
        <taxon>Fusobacteriia</taxon>
        <taxon>Fusobacteriales</taxon>
        <taxon>Fusobacteriaceae</taxon>
        <taxon>Fusobacterium</taxon>
    </lineage>
</organism>
<reference evidence="2 3" key="1">
    <citation type="submission" date="2020-08" db="EMBL/GenBank/DDBJ databases">
        <authorList>
            <person name="Liu C."/>
            <person name="Sun Q."/>
        </authorList>
    </citation>
    <scope>NUCLEOTIDE SEQUENCE [LARGE SCALE GENOMIC DNA]</scope>
    <source>
        <strain evidence="2 3">NSJ-57</strain>
    </source>
</reference>
<dbReference type="RefSeq" id="WP_187422945.1">
    <property type="nucleotide sequence ID" value="NZ_CP060637.1"/>
</dbReference>
<dbReference type="KEGG" id="fho:H9Q81_01170"/>